<name>A0A165ZLH8_9AGAM</name>
<reference evidence="3 4" key="1">
    <citation type="journal article" date="2016" name="Mol. Biol. Evol.">
        <title>Comparative Genomics of Early-Diverging Mushroom-Forming Fungi Provides Insights into the Origins of Lignocellulose Decay Capabilities.</title>
        <authorList>
            <person name="Nagy L.G."/>
            <person name="Riley R."/>
            <person name="Tritt A."/>
            <person name="Adam C."/>
            <person name="Daum C."/>
            <person name="Floudas D."/>
            <person name="Sun H."/>
            <person name="Yadav J.S."/>
            <person name="Pangilinan J."/>
            <person name="Larsson K.H."/>
            <person name="Matsuura K."/>
            <person name="Barry K."/>
            <person name="Labutti K."/>
            <person name="Kuo R."/>
            <person name="Ohm R.A."/>
            <person name="Bhattacharya S.S."/>
            <person name="Shirouzu T."/>
            <person name="Yoshinaga Y."/>
            <person name="Martin F.M."/>
            <person name="Grigoriev I.V."/>
            <person name="Hibbett D.S."/>
        </authorList>
    </citation>
    <scope>NUCLEOTIDE SEQUENCE [LARGE SCALE GENOMIC DNA]</scope>
    <source>
        <strain evidence="3 4">CBS 109695</strain>
    </source>
</reference>
<keyword evidence="1" id="KW-0472">Membrane</keyword>
<accession>A0A165ZLH8</accession>
<feature type="transmembrane region" description="Helical" evidence="1">
    <location>
        <begin position="174"/>
        <end position="193"/>
    </location>
</feature>
<dbReference type="AlphaFoldDB" id="A0A165ZLH8"/>
<protein>
    <recommendedName>
        <fullName evidence="2">DUF6533 domain-containing protein</fullName>
    </recommendedName>
</protein>
<organism evidence="3 4">
    <name type="scientific">Athelia psychrophila</name>
    <dbReference type="NCBI Taxonomy" id="1759441"/>
    <lineage>
        <taxon>Eukaryota</taxon>
        <taxon>Fungi</taxon>
        <taxon>Dikarya</taxon>
        <taxon>Basidiomycota</taxon>
        <taxon>Agaricomycotina</taxon>
        <taxon>Agaricomycetes</taxon>
        <taxon>Agaricomycetidae</taxon>
        <taxon>Atheliales</taxon>
        <taxon>Atheliaceae</taxon>
        <taxon>Athelia</taxon>
    </lineage>
</organism>
<dbReference type="Pfam" id="PF20151">
    <property type="entry name" value="DUF6533"/>
    <property type="match status" value="1"/>
</dbReference>
<dbReference type="STRING" id="436010.A0A165ZLH8"/>
<keyword evidence="4" id="KW-1185">Reference proteome</keyword>
<evidence type="ECO:0000313" key="3">
    <source>
        <dbReference type="EMBL" id="KZP10718.1"/>
    </source>
</evidence>
<feature type="transmembrane region" description="Helical" evidence="1">
    <location>
        <begin position="124"/>
        <end position="146"/>
    </location>
</feature>
<feature type="transmembrane region" description="Helical" evidence="1">
    <location>
        <begin position="226"/>
        <end position="250"/>
    </location>
</feature>
<feature type="transmembrane region" description="Helical" evidence="1">
    <location>
        <begin position="91"/>
        <end position="112"/>
    </location>
</feature>
<feature type="domain" description="DUF6533" evidence="2">
    <location>
        <begin position="27"/>
        <end position="70"/>
    </location>
</feature>
<evidence type="ECO:0000259" key="2">
    <source>
        <dbReference type="Pfam" id="PF20151"/>
    </source>
</evidence>
<evidence type="ECO:0000313" key="4">
    <source>
        <dbReference type="Proteomes" id="UP000076532"/>
    </source>
</evidence>
<dbReference type="InterPro" id="IPR045340">
    <property type="entry name" value="DUF6533"/>
</dbReference>
<feature type="transmembrane region" description="Helical" evidence="1">
    <location>
        <begin position="54"/>
        <end position="79"/>
    </location>
</feature>
<sequence>MSDAATFEPSSAVSLQALERDAQTAKYIVISAMTCLTWDWMLSVVEEYRMVKKCGLSIAVAVYFLARISMTVNFVLIIIFQSSLLGCTSLFIAMIATMTGIGAAADSYIFFLRVRAVCNNSRTVTLIFGAGCLTVAATNIALPFSIHASRLMDAHRCYYSSTEAWSTVNLWVRAAYNSAVFITISARIASYGIRHQPSQHKRRVQAFFSAEELPCIFRNLLHGGQFFYFSTIGLTLVAAVMAVLPLSSIWRAILSNPSLASETIMTCRIFRVFVLGAETDGHMSIHSATTRFSTVDILSKIEDRQEATVR</sequence>
<evidence type="ECO:0000256" key="1">
    <source>
        <dbReference type="SAM" id="Phobius"/>
    </source>
</evidence>
<dbReference type="EMBL" id="KV417675">
    <property type="protein sequence ID" value="KZP10718.1"/>
    <property type="molecule type" value="Genomic_DNA"/>
</dbReference>
<proteinExistence type="predicted"/>
<keyword evidence="1" id="KW-0812">Transmembrane</keyword>
<dbReference type="Proteomes" id="UP000076532">
    <property type="component" value="Unassembled WGS sequence"/>
</dbReference>
<keyword evidence="1" id="KW-1133">Transmembrane helix</keyword>
<gene>
    <name evidence="3" type="ORF">FIBSPDRAFT_937929</name>
</gene>